<protein>
    <submittedName>
        <fullName evidence="4">Branched-chain-amino-acid aminotransferase 3, chloroplastic</fullName>
    </submittedName>
</protein>
<gene>
    <name evidence="4" type="ORF">CJ030_MR8G007613</name>
</gene>
<comment type="similarity">
    <text evidence="2">Belongs to the class-IV pyridoxal-phosphate-dependent aminotransferase family.</text>
</comment>
<evidence type="ECO:0000256" key="3">
    <source>
        <dbReference type="ARBA" id="ARBA00022898"/>
    </source>
</evidence>
<keyword evidence="5" id="KW-1185">Reference proteome</keyword>
<dbReference type="InterPro" id="IPR036038">
    <property type="entry name" value="Aminotransferase-like"/>
</dbReference>
<comment type="cofactor">
    <cofactor evidence="1">
        <name>pyridoxal 5'-phosphate</name>
        <dbReference type="ChEBI" id="CHEBI:597326"/>
    </cofactor>
</comment>
<sequence>MERSAALARLQPNYLLCPSRRNFPPSLPSLPFADRPLSSPFSLKLQKQFPHASLSGHHAGSPFRRDAVLSETYSETSELTDIDWDNLGFAFLPTDYMYIMKCARDGNFSKGELQRFGNIEMSPSAGVLNYGQWCFV</sequence>
<dbReference type="SUPFAM" id="SSF56752">
    <property type="entry name" value="D-aminoacid aminotransferase-like PLP-dependent enzymes"/>
    <property type="match status" value="1"/>
</dbReference>
<dbReference type="GO" id="GO:0009507">
    <property type="term" value="C:chloroplast"/>
    <property type="evidence" value="ECO:0007669"/>
    <property type="project" value="TreeGrafter"/>
</dbReference>
<dbReference type="PANTHER" id="PTHR42825:SF2">
    <property type="entry name" value="BRANCHED-CHAIN-AMINO-ACID AMINOTRANSFERASE 3, CHLOROPLASTIC-RELATED"/>
    <property type="match status" value="1"/>
</dbReference>
<dbReference type="PANTHER" id="PTHR42825">
    <property type="entry name" value="AMINO ACID AMINOTRANSFERASE"/>
    <property type="match status" value="1"/>
</dbReference>
<dbReference type="InterPro" id="IPR043131">
    <property type="entry name" value="BCAT-like_N"/>
</dbReference>
<evidence type="ECO:0000256" key="1">
    <source>
        <dbReference type="ARBA" id="ARBA00001933"/>
    </source>
</evidence>
<dbReference type="Gene3D" id="3.30.470.10">
    <property type="match status" value="1"/>
</dbReference>
<dbReference type="EMBL" id="RXIC02000026">
    <property type="protein sequence ID" value="KAB1202009.1"/>
    <property type="molecule type" value="Genomic_DNA"/>
</dbReference>
<organism evidence="4 5">
    <name type="scientific">Morella rubra</name>
    <name type="common">Chinese bayberry</name>
    <dbReference type="NCBI Taxonomy" id="262757"/>
    <lineage>
        <taxon>Eukaryota</taxon>
        <taxon>Viridiplantae</taxon>
        <taxon>Streptophyta</taxon>
        <taxon>Embryophyta</taxon>
        <taxon>Tracheophyta</taxon>
        <taxon>Spermatophyta</taxon>
        <taxon>Magnoliopsida</taxon>
        <taxon>eudicotyledons</taxon>
        <taxon>Gunneridae</taxon>
        <taxon>Pentapetalae</taxon>
        <taxon>rosids</taxon>
        <taxon>fabids</taxon>
        <taxon>Fagales</taxon>
        <taxon>Myricaceae</taxon>
        <taxon>Morella</taxon>
    </lineage>
</organism>
<accession>A0A6A1UNX4</accession>
<dbReference type="AlphaFoldDB" id="A0A6A1UNX4"/>
<dbReference type="Proteomes" id="UP000516437">
    <property type="component" value="Chromosome 8"/>
</dbReference>
<evidence type="ECO:0000313" key="5">
    <source>
        <dbReference type="Proteomes" id="UP000516437"/>
    </source>
</evidence>
<dbReference type="GO" id="GO:0004084">
    <property type="term" value="F:branched-chain-amino-acid transaminase activity"/>
    <property type="evidence" value="ECO:0007669"/>
    <property type="project" value="InterPro"/>
</dbReference>
<dbReference type="InterPro" id="IPR005786">
    <property type="entry name" value="B_amino_transII"/>
</dbReference>
<proteinExistence type="inferred from homology"/>
<dbReference type="OrthoDB" id="1743015at2759"/>
<keyword evidence="3" id="KW-0663">Pyridoxal phosphate</keyword>
<evidence type="ECO:0000256" key="2">
    <source>
        <dbReference type="ARBA" id="ARBA00009320"/>
    </source>
</evidence>
<evidence type="ECO:0000313" key="4">
    <source>
        <dbReference type="EMBL" id="KAB1202009.1"/>
    </source>
</evidence>
<comment type="caution">
    <text evidence="4">The sequence shown here is derived from an EMBL/GenBank/DDBJ whole genome shotgun (WGS) entry which is preliminary data.</text>
</comment>
<reference evidence="4 5" key="1">
    <citation type="journal article" date="2019" name="Plant Biotechnol. J.">
        <title>The red bayberry genome and genetic basis of sex determination.</title>
        <authorList>
            <person name="Jia H.M."/>
            <person name="Jia H.J."/>
            <person name="Cai Q.L."/>
            <person name="Wang Y."/>
            <person name="Zhao H.B."/>
            <person name="Yang W.F."/>
            <person name="Wang G.Y."/>
            <person name="Li Y.H."/>
            <person name="Zhan D.L."/>
            <person name="Shen Y.T."/>
            <person name="Niu Q.F."/>
            <person name="Chang L."/>
            <person name="Qiu J."/>
            <person name="Zhao L."/>
            <person name="Xie H.B."/>
            <person name="Fu W.Y."/>
            <person name="Jin J."/>
            <person name="Li X.W."/>
            <person name="Jiao Y."/>
            <person name="Zhou C.C."/>
            <person name="Tu T."/>
            <person name="Chai C.Y."/>
            <person name="Gao J.L."/>
            <person name="Fan L.J."/>
            <person name="van de Weg E."/>
            <person name="Wang J.Y."/>
            <person name="Gao Z.S."/>
        </authorList>
    </citation>
    <scope>NUCLEOTIDE SEQUENCE [LARGE SCALE GENOMIC DNA]</scope>
    <source>
        <tissue evidence="4">Leaves</tissue>
    </source>
</reference>
<keyword evidence="4" id="KW-0032">Aminotransferase</keyword>
<name>A0A6A1UNX4_9ROSI</name>
<dbReference type="GO" id="GO:0009081">
    <property type="term" value="P:branched-chain amino acid metabolic process"/>
    <property type="evidence" value="ECO:0007669"/>
    <property type="project" value="InterPro"/>
</dbReference>
<keyword evidence="4" id="KW-0808">Transferase</keyword>